<dbReference type="Gene3D" id="3.30.9.10">
    <property type="entry name" value="D-Amino Acid Oxidase, subunit A, domain 2"/>
    <property type="match status" value="1"/>
</dbReference>
<dbReference type="OrthoDB" id="63740at2"/>
<comment type="cofactor">
    <cofactor evidence="1">
        <name>FAD</name>
        <dbReference type="ChEBI" id="CHEBI:57692"/>
    </cofactor>
</comment>
<evidence type="ECO:0000256" key="5">
    <source>
        <dbReference type="ARBA" id="ARBA00023002"/>
    </source>
</evidence>
<gene>
    <name evidence="7" type="ORF">DES52_106168</name>
</gene>
<dbReference type="Gene3D" id="3.50.50.60">
    <property type="entry name" value="FAD/NAD(P)-binding domain"/>
    <property type="match status" value="1"/>
</dbReference>
<organism evidence="7 8">
    <name type="scientific">Deinococcus yavapaiensis KR-236</name>
    <dbReference type="NCBI Taxonomy" id="694435"/>
    <lineage>
        <taxon>Bacteria</taxon>
        <taxon>Thermotogati</taxon>
        <taxon>Deinococcota</taxon>
        <taxon>Deinococci</taxon>
        <taxon>Deinococcales</taxon>
        <taxon>Deinococcaceae</taxon>
        <taxon>Deinococcus</taxon>
    </lineage>
</organism>
<evidence type="ECO:0000256" key="2">
    <source>
        <dbReference type="ARBA" id="ARBA00006796"/>
    </source>
</evidence>
<keyword evidence="8" id="KW-1185">Reference proteome</keyword>
<dbReference type="Pfam" id="PF01266">
    <property type="entry name" value="DAO"/>
    <property type="match status" value="1"/>
</dbReference>
<sequence>MTSPAPSSGRVFAHVGQPFEERAYDVVVLGGGRMGLAAAFYLRTFQPDARVLIVERGGIPSEGGLTGVARGVWTALDLPSAWKARARWTRGVWRDPASETGVRRPHDPPFHEVGVAALSEHGEDAARFLARLPQEHRILATTLLDFERIGGAVFDDTGGYGSATTLALSYGYGAVRLGADLLLNTEARLTNAGVEVRRLDITSTMQIVVAETHNVTASHVVVAVGSEGPALLEHDLGVVTTHGRAYVQFPRLELTAPSDFPVLRRSGFTLRPGEGGLRVLPPVRGADPAGYEPVGGRLVGVPVGVRREVIDDLLVALPDVPAFESDKLDLGKAALDVPGAWEARPIGGWPVWERVSKNVSLLLGGPEADRVGLSVALDFAATLSGARGRPWEDRA</sequence>
<reference evidence="7 8" key="1">
    <citation type="submission" date="2018-06" db="EMBL/GenBank/DDBJ databases">
        <title>Genomic Encyclopedia of Type Strains, Phase IV (KMG-IV): sequencing the most valuable type-strain genomes for metagenomic binning, comparative biology and taxonomic classification.</title>
        <authorList>
            <person name="Goeker M."/>
        </authorList>
    </citation>
    <scope>NUCLEOTIDE SEQUENCE [LARGE SCALE GENOMIC DNA]</scope>
    <source>
        <strain evidence="7 8">DSM 18048</strain>
    </source>
</reference>
<evidence type="ECO:0000259" key="6">
    <source>
        <dbReference type="Pfam" id="PF01266"/>
    </source>
</evidence>
<evidence type="ECO:0000313" key="7">
    <source>
        <dbReference type="EMBL" id="PYE54202.1"/>
    </source>
</evidence>
<dbReference type="Proteomes" id="UP000248326">
    <property type="component" value="Unassembled WGS sequence"/>
</dbReference>
<name>A0A318S5Z1_9DEIO</name>
<dbReference type="EMBL" id="QJSX01000006">
    <property type="protein sequence ID" value="PYE54202.1"/>
    <property type="molecule type" value="Genomic_DNA"/>
</dbReference>
<feature type="domain" description="FAD dependent oxidoreductase" evidence="6">
    <location>
        <begin position="25"/>
        <end position="279"/>
    </location>
</feature>
<dbReference type="InterPro" id="IPR039651">
    <property type="entry name" value="FixC-like"/>
</dbReference>
<keyword evidence="4" id="KW-0274">FAD</keyword>
<dbReference type="PANTHER" id="PTHR43624">
    <property type="entry name" value="ELECTRON TRANSFER FLAVOPROTEIN-QUINONE OXIDOREDUCTASE YDIS-RELATED"/>
    <property type="match status" value="1"/>
</dbReference>
<accession>A0A318S5Z1</accession>
<keyword evidence="3" id="KW-0285">Flavoprotein</keyword>
<dbReference type="GO" id="GO:0016491">
    <property type="term" value="F:oxidoreductase activity"/>
    <property type="evidence" value="ECO:0007669"/>
    <property type="project" value="UniProtKB-KW"/>
</dbReference>
<comment type="caution">
    <text evidence="7">The sequence shown here is derived from an EMBL/GenBank/DDBJ whole genome shotgun (WGS) entry which is preliminary data.</text>
</comment>
<evidence type="ECO:0000256" key="3">
    <source>
        <dbReference type="ARBA" id="ARBA00022630"/>
    </source>
</evidence>
<dbReference type="PANTHER" id="PTHR43624:SF2">
    <property type="entry name" value="ELECTRON TRANSFER FLAVOPROTEIN-QUINONE OXIDOREDUCTASE YDIS-RELATED"/>
    <property type="match status" value="1"/>
</dbReference>
<dbReference type="InterPro" id="IPR006076">
    <property type="entry name" value="FAD-dep_OxRdtase"/>
</dbReference>
<dbReference type="SUPFAM" id="SSF51905">
    <property type="entry name" value="FAD/NAD(P)-binding domain"/>
    <property type="match status" value="1"/>
</dbReference>
<protein>
    <submittedName>
        <fullName evidence="7">FAD dependent oxidoreductase</fullName>
    </submittedName>
</protein>
<evidence type="ECO:0000313" key="8">
    <source>
        <dbReference type="Proteomes" id="UP000248326"/>
    </source>
</evidence>
<dbReference type="AlphaFoldDB" id="A0A318S5Z1"/>
<dbReference type="InterPro" id="IPR036188">
    <property type="entry name" value="FAD/NAD-bd_sf"/>
</dbReference>
<comment type="similarity">
    <text evidence="2">Belongs to the ETF-QO/FixC family.</text>
</comment>
<evidence type="ECO:0000256" key="4">
    <source>
        <dbReference type="ARBA" id="ARBA00022827"/>
    </source>
</evidence>
<proteinExistence type="inferred from homology"/>
<evidence type="ECO:0000256" key="1">
    <source>
        <dbReference type="ARBA" id="ARBA00001974"/>
    </source>
</evidence>
<dbReference type="RefSeq" id="WP_110886580.1">
    <property type="nucleotide sequence ID" value="NZ_QJSX01000006.1"/>
</dbReference>
<keyword evidence="5" id="KW-0560">Oxidoreductase</keyword>